<dbReference type="PANTHER" id="PTHR42894">
    <property type="entry name" value="N-(5'-PHOSPHORIBOSYL)ANTHRANILATE ISOMERASE"/>
    <property type="match status" value="1"/>
</dbReference>
<comment type="pathway">
    <text evidence="2 10">Amino-acid biosynthesis; L-tryptophan biosynthesis; L-tryptophan from chorismate: step 3/5.</text>
</comment>
<dbReference type="GO" id="GO:0000162">
    <property type="term" value="P:L-tryptophan biosynthetic process"/>
    <property type="evidence" value="ECO:0007669"/>
    <property type="project" value="UniProtKB-UniRule"/>
</dbReference>
<dbReference type="Proteomes" id="UP000189674">
    <property type="component" value="Chromosome"/>
</dbReference>
<dbReference type="InterPro" id="IPR011060">
    <property type="entry name" value="RibuloseP-bd_barrel"/>
</dbReference>
<dbReference type="OrthoDB" id="9786954at2"/>
<dbReference type="KEGG" id="alus:STSP2_01753"/>
<feature type="domain" description="N-(5'phosphoribosyl) anthranilate isomerase (PRAI)" evidence="11">
    <location>
        <begin position="7"/>
        <end position="201"/>
    </location>
</feature>
<evidence type="ECO:0000256" key="1">
    <source>
        <dbReference type="ARBA" id="ARBA00001164"/>
    </source>
</evidence>
<dbReference type="RefSeq" id="WP_146661729.1">
    <property type="nucleotide sequence ID" value="NZ_CP019791.1"/>
</dbReference>
<proteinExistence type="inferred from homology"/>
<dbReference type="PANTHER" id="PTHR42894:SF1">
    <property type="entry name" value="N-(5'-PHOSPHORIBOSYL)ANTHRANILATE ISOMERASE"/>
    <property type="match status" value="1"/>
</dbReference>
<evidence type="ECO:0000313" key="12">
    <source>
        <dbReference type="EMBL" id="AQT68585.1"/>
    </source>
</evidence>
<dbReference type="NCBIfam" id="NF002298">
    <property type="entry name" value="PRK01222.1-4"/>
    <property type="match status" value="1"/>
</dbReference>
<dbReference type="SUPFAM" id="SSF51366">
    <property type="entry name" value="Ribulose-phoshate binding barrel"/>
    <property type="match status" value="1"/>
</dbReference>
<protein>
    <recommendedName>
        <fullName evidence="5 10">N-(5'-phosphoribosyl)anthranilate isomerase</fullName>
        <shortName evidence="10">PRAI</shortName>
        <ecNumber evidence="4 10">5.3.1.24</ecNumber>
    </recommendedName>
</protein>
<dbReference type="Gene3D" id="3.20.20.70">
    <property type="entry name" value="Aldolase class I"/>
    <property type="match status" value="1"/>
</dbReference>
<evidence type="ECO:0000256" key="2">
    <source>
        <dbReference type="ARBA" id="ARBA00004664"/>
    </source>
</evidence>
<gene>
    <name evidence="10 12" type="primary">trpF</name>
    <name evidence="12" type="ORF">STSP2_01753</name>
</gene>
<keyword evidence="6 10" id="KW-0028">Amino-acid biosynthesis</keyword>
<dbReference type="FunFam" id="3.20.20.70:FF:000075">
    <property type="entry name" value="Tryptophan biosynthesis protein TRP1"/>
    <property type="match status" value="1"/>
</dbReference>
<reference evidence="13" key="1">
    <citation type="submission" date="2017-02" db="EMBL/GenBank/DDBJ databases">
        <title>Comparative genomics and description of representatives of a novel lineage of planctomycetes thriving in anoxic sediments.</title>
        <authorList>
            <person name="Spring S."/>
            <person name="Bunk B."/>
            <person name="Sproer C."/>
        </authorList>
    </citation>
    <scope>NUCLEOTIDE SEQUENCE [LARGE SCALE GENOMIC DNA]</scope>
    <source>
        <strain evidence="13">ST-NAGAB-D1</strain>
    </source>
</reference>
<comment type="similarity">
    <text evidence="3 10">Belongs to the TrpF family.</text>
</comment>
<evidence type="ECO:0000256" key="4">
    <source>
        <dbReference type="ARBA" id="ARBA00012572"/>
    </source>
</evidence>
<evidence type="ECO:0000256" key="9">
    <source>
        <dbReference type="ARBA" id="ARBA00023235"/>
    </source>
</evidence>
<keyword evidence="13" id="KW-1185">Reference proteome</keyword>
<dbReference type="EMBL" id="CP019791">
    <property type="protein sequence ID" value="AQT68585.1"/>
    <property type="molecule type" value="Genomic_DNA"/>
</dbReference>
<sequence length="207" mass="23353">MALVKIKVCGITNVEDAMAAIDMGADLLGFNFYRESPRYLDAADALDIINKIPTFVDTAGVFVNPSMEELREIVELGFLNWVQLHGDEDPDFCDSLRYMNCRTIKAIRVKSQEDIKRAKDYYTDAVLFDAYHPNYYGGTGETFDWRLIDDLNRRVFLAGGLDPDNAEDAVSVGVYGIDVCSGIESSPGKKDLNEMKRFFDNIRHLVN</sequence>
<keyword evidence="9 10" id="KW-0413">Isomerase</keyword>
<dbReference type="AlphaFoldDB" id="A0A1U9NL77"/>
<dbReference type="HAMAP" id="MF_00135">
    <property type="entry name" value="PRAI"/>
    <property type="match status" value="1"/>
</dbReference>
<dbReference type="EC" id="5.3.1.24" evidence="4 10"/>
<evidence type="ECO:0000259" key="11">
    <source>
        <dbReference type="Pfam" id="PF00697"/>
    </source>
</evidence>
<organism evidence="12 13">
    <name type="scientific">Anaerohalosphaera lusitana</name>
    <dbReference type="NCBI Taxonomy" id="1936003"/>
    <lineage>
        <taxon>Bacteria</taxon>
        <taxon>Pseudomonadati</taxon>
        <taxon>Planctomycetota</taxon>
        <taxon>Phycisphaerae</taxon>
        <taxon>Sedimentisphaerales</taxon>
        <taxon>Anaerohalosphaeraceae</taxon>
        <taxon>Anaerohalosphaera</taxon>
    </lineage>
</organism>
<dbReference type="STRING" id="1936003.STSP2_01753"/>
<keyword evidence="7 10" id="KW-0822">Tryptophan biosynthesis</keyword>
<evidence type="ECO:0000256" key="5">
    <source>
        <dbReference type="ARBA" id="ARBA00022272"/>
    </source>
</evidence>
<dbReference type="UniPathway" id="UPA00035">
    <property type="reaction ID" value="UER00042"/>
</dbReference>
<evidence type="ECO:0000256" key="6">
    <source>
        <dbReference type="ARBA" id="ARBA00022605"/>
    </source>
</evidence>
<name>A0A1U9NL77_9BACT</name>
<keyword evidence="8 10" id="KW-0057">Aromatic amino acid biosynthesis</keyword>
<dbReference type="InterPro" id="IPR013785">
    <property type="entry name" value="Aldolase_TIM"/>
</dbReference>
<evidence type="ECO:0000256" key="8">
    <source>
        <dbReference type="ARBA" id="ARBA00023141"/>
    </source>
</evidence>
<evidence type="ECO:0000313" key="13">
    <source>
        <dbReference type="Proteomes" id="UP000189674"/>
    </source>
</evidence>
<evidence type="ECO:0000256" key="10">
    <source>
        <dbReference type="HAMAP-Rule" id="MF_00135"/>
    </source>
</evidence>
<dbReference type="CDD" id="cd00405">
    <property type="entry name" value="PRAI"/>
    <property type="match status" value="1"/>
</dbReference>
<dbReference type="GO" id="GO:0004640">
    <property type="term" value="F:phosphoribosylanthranilate isomerase activity"/>
    <property type="evidence" value="ECO:0007669"/>
    <property type="project" value="UniProtKB-UniRule"/>
</dbReference>
<accession>A0A1U9NL77</accession>
<dbReference type="Pfam" id="PF00697">
    <property type="entry name" value="PRAI"/>
    <property type="match status" value="1"/>
</dbReference>
<evidence type="ECO:0000256" key="7">
    <source>
        <dbReference type="ARBA" id="ARBA00022822"/>
    </source>
</evidence>
<comment type="catalytic activity">
    <reaction evidence="1 10">
        <text>N-(5-phospho-beta-D-ribosyl)anthranilate = 1-(2-carboxyphenylamino)-1-deoxy-D-ribulose 5-phosphate</text>
        <dbReference type="Rhea" id="RHEA:21540"/>
        <dbReference type="ChEBI" id="CHEBI:18277"/>
        <dbReference type="ChEBI" id="CHEBI:58613"/>
        <dbReference type="EC" id="5.3.1.24"/>
    </reaction>
</comment>
<dbReference type="InterPro" id="IPR044643">
    <property type="entry name" value="TrpF_fam"/>
</dbReference>
<evidence type="ECO:0000256" key="3">
    <source>
        <dbReference type="ARBA" id="ARBA00007571"/>
    </source>
</evidence>
<dbReference type="InterPro" id="IPR001240">
    <property type="entry name" value="PRAI_dom"/>
</dbReference>